<protein>
    <recommendedName>
        <fullName evidence="5">Alpha/beta fold hydrolase</fullName>
    </recommendedName>
</protein>
<dbReference type="AlphaFoldDB" id="A0A2S3WIL4"/>
<dbReference type="InterPro" id="IPR022744">
    <property type="entry name" value="MeTrfase_dom_put"/>
</dbReference>
<reference evidence="3 4" key="2">
    <citation type="submission" date="2018-03" db="EMBL/GenBank/DDBJ databases">
        <title>Draft genome of Pseudomonas putida strain KT-27.</title>
        <authorList>
            <person name="Yoshizawa S."/>
            <person name="Khan N.H."/>
            <person name="Nishimura M."/>
            <person name="Chiura H.X."/>
            <person name="Ogura Y."/>
            <person name="Hayashi T."/>
            <person name="Kogure K."/>
        </authorList>
    </citation>
    <scope>NUCLEOTIDE SEQUENCE [LARGE SCALE GENOMIC DNA]</scope>
    <source>
        <strain evidence="3 4">KT-27</strain>
    </source>
</reference>
<dbReference type="Gene3D" id="3.40.50.150">
    <property type="entry name" value="Vaccinia Virus protein VP39"/>
    <property type="match status" value="1"/>
</dbReference>
<evidence type="ECO:0000313" key="3">
    <source>
        <dbReference type="EMBL" id="POF90780.1"/>
    </source>
</evidence>
<comment type="caution">
    <text evidence="3">The sequence shown here is derived from an EMBL/GenBank/DDBJ whole genome shotgun (WGS) entry which is preliminary data.</text>
</comment>
<dbReference type="Gene3D" id="3.40.50.1820">
    <property type="entry name" value="alpha/beta hydrolase"/>
    <property type="match status" value="1"/>
</dbReference>
<dbReference type="SUPFAM" id="SSF53335">
    <property type="entry name" value="S-adenosyl-L-methionine-dependent methyltransferases"/>
    <property type="match status" value="1"/>
</dbReference>
<feature type="domain" description="Methyltransferase" evidence="2">
    <location>
        <begin position="274"/>
        <end position="582"/>
    </location>
</feature>
<evidence type="ECO:0000259" key="2">
    <source>
        <dbReference type="Pfam" id="PF12147"/>
    </source>
</evidence>
<reference evidence="3 4" key="1">
    <citation type="submission" date="2016-08" db="EMBL/GenBank/DDBJ databases">
        <authorList>
            <person name="Seilhamer J.J."/>
        </authorList>
    </citation>
    <scope>NUCLEOTIDE SEQUENCE [LARGE SCALE GENOMIC DNA]</scope>
    <source>
        <strain evidence="3 4">KT-27</strain>
    </source>
</reference>
<evidence type="ECO:0008006" key="5">
    <source>
        <dbReference type="Google" id="ProtNLM"/>
    </source>
</evidence>
<dbReference type="InterPro" id="IPR029063">
    <property type="entry name" value="SAM-dependent_MTases_sf"/>
</dbReference>
<dbReference type="PANTHER" id="PTHR11614">
    <property type="entry name" value="PHOSPHOLIPASE-RELATED"/>
    <property type="match status" value="1"/>
</dbReference>
<dbReference type="RefSeq" id="WP_103438570.1">
    <property type="nucleotide sequence ID" value="NZ_MIND01000018.1"/>
</dbReference>
<dbReference type="InterPro" id="IPR051044">
    <property type="entry name" value="MAG_DAG_Lipase"/>
</dbReference>
<organism evidence="3 4">
    <name type="scientific">Pseudomonas putida</name>
    <name type="common">Arthrobacter siderocapsulatus</name>
    <dbReference type="NCBI Taxonomy" id="303"/>
    <lineage>
        <taxon>Bacteria</taxon>
        <taxon>Pseudomonadati</taxon>
        <taxon>Pseudomonadota</taxon>
        <taxon>Gammaproteobacteria</taxon>
        <taxon>Pseudomonadales</taxon>
        <taxon>Pseudomonadaceae</taxon>
        <taxon>Pseudomonas</taxon>
    </lineage>
</organism>
<proteinExistence type="predicted"/>
<dbReference type="FunFam" id="3.40.50.1820:FF:000201">
    <property type="entry name" value="Alpha/beta fold hydrolase"/>
    <property type="match status" value="1"/>
</dbReference>
<name>A0A2S3WIL4_PSEPU</name>
<dbReference type="InterPro" id="IPR022742">
    <property type="entry name" value="Hydrolase_4"/>
</dbReference>
<dbReference type="InterPro" id="IPR029058">
    <property type="entry name" value="AB_hydrolase_fold"/>
</dbReference>
<evidence type="ECO:0000313" key="4">
    <source>
        <dbReference type="Proteomes" id="UP000237194"/>
    </source>
</evidence>
<sequence>MRQAQSLHFSTHDGVELHYRYWPAIRSEHQPRRAVVMFHRGHEHGGRLAHLADELDMPGYDFFAWDARGHGQSPGARGDSPSFATSVRDVQTFIEHIQTRHGIAEDNTVVLAQSVGAVLIATWAHDYAPKVRCLVLASPAFKVKLYVPFARPGLKLMKAARGNFFVNSYVKPRLLTHDPERVASYVADPLISRPISVTMLLGLYEAADRVVADAQAIQLPTQLLVSGADLVVERAPQEQFFERLGSARKELHLLPGFFHDTLGERDRGHVLPRIKRFVEHCFDAPLAAPSLLDADQSGASCAEAESLAAKLPRNSPRDLYWRATRAGLRLGKGMADGVKLGFDTGFDSGSTLDYVYRNQATGKGKLGQMIDRNYLDAIGWRGIRQRKLHVEELLREAIRRLREQGRSVDIVDIAAGHGRYILEALQELEQLPDSILLRDYSELNVQQGTALIAEKGLGDIARFVQGDAFDRQSLATLEPRPSLAVVSGLYELFASNQMVSTSLAGLADAVETGGYLVYTGQPWHPQLEMIARALTSHRGGQAWVMRRRSQAEMDQLVAAAGFRKITQRIDEWGIFSVSLAQRVK</sequence>
<dbReference type="Pfam" id="PF12147">
    <property type="entry name" value="Methyltransf_20"/>
    <property type="match status" value="1"/>
</dbReference>
<accession>A0A2S3WIL4</accession>
<dbReference type="SUPFAM" id="SSF53474">
    <property type="entry name" value="alpha/beta-Hydrolases"/>
    <property type="match status" value="1"/>
</dbReference>
<dbReference type="EMBL" id="MIND01000018">
    <property type="protein sequence ID" value="POF90780.1"/>
    <property type="molecule type" value="Genomic_DNA"/>
</dbReference>
<dbReference type="Pfam" id="PF12146">
    <property type="entry name" value="Hydrolase_4"/>
    <property type="match status" value="1"/>
</dbReference>
<evidence type="ECO:0000259" key="1">
    <source>
        <dbReference type="Pfam" id="PF12146"/>
    </source>
</evidence>
<feature type="domain" description="Serine aminopeptidase S33" evidence="1">
    <location>
        <begin position="30"/>
        <end position="266"/>
    </location>
</feature>
<dbReference type="FunFam" id="3.40.50.150:FF:000266">
    <property type="entry name" value="Alpha/beta fold hydrolase"/>
    <property type="match status" value="1"/>
</dbReference>
<gene>
    <name evidence="3" type="ORF">BGP80_23640</name>
</gene>
<dbReference type="Proteomes" id="UP000237194">
    <property type="component" value="Unassembled WGS sequence"/>
</dbReference>